<dbReference type="PANTHER" id="PTHR43394">
    <property type="entry name" value="ATP-DEPENDENT PERMEASE MDL1, MITOCHONDRIAL"/>
    <property type="match status" value="1"/>
</dbReference>
<dbReference type="SUPFAM" id="SSF52540">
    <property type="entry name" value="P-loop containing nucleoside triphosphate hydrolases"/>
    <property type="match status" value="2"/>
</dbReference>
<dbReference type="InterPro" id="IPR000504">
    <property type="entry name" value="RRM_dom"/>
</dbReference>
<feature type="compositionally biased region" description="Low complexity" evidence="13">
    <location>
        <begin position="1320"/>
        <end position="1365"/>
    </location>
</feature>
<feature type="domain" description="RRM" evidence="15">
    <location>
        <begin position="435"/>
        <end position="513"/>
    </location>
</feature>
<proteinExistence type="inferred from homology"/>
<dbReference type="GO" id="GO:0005743">
    <property type="term" value="C:mitochondrial inner membrane"/>
    <property type="evidence" value="ECO:0007669"/>
    <property type="project" value="TreeGrafter"/>
</dbReference>
<dbReference type="SMART" id="SM00382">
    <property type="entry name" value="AAA"/>
    <property type="match status" value="2"/>
</dbReference>
<dbReference type="GO" id="GO:0016887">
    <property type="term" value="F:ATP hydrolysis activity"/>
    <property type="evidence" value="ECO:0007669"/>
    <property type="project" value="InterPro"/>
</dbReference>
<dbReference type="InterPro" id="IPR017871">
    <property type="entry name" value="ABC_transporter-like_CS"/>
</dbReference>
<dbReference type="PANTHER" id="PTHR43394:SF11">
    <property type="entry name" value="ATP-BINDING CASSETTE TRANSPORTER"/>
    <property type="match status" value="1"/>
</dbReference>
<dbReference type="InterPro" id="IPR035979">
    <property type="entry name" value="RBD_domain_sf"/>
</dbReference>
<evidence type="ECO:0000256" key="4">
    <source>
        <dbReference type="ARBA" id="ARBA00022692"/>
    </source>
</evidence>
<gene>
    <name evidence="18" type="ORF">VOLCADRAFT_103054</name>
</gene>
<dbReference type="InterPro" id="IPR036640">
    <property type="entry name" value="ABC1_TM_sf"/>
</dbReference>
<dbReference type="OrthoDB" id="6500128at2759"/>
<evidence type="ECO:0000259" key="16">
    <source>
        <dbReference type="PROSITE" id="PS50893"/>
    </source>
</evidence>
<comment type="subcellular location">
    <subcellularLocation>
        <location evidence="1">Cell membrane</location>
        <topology evidence="1">Multi-pass membrane protein</topology>
    </subcellularLocation>
</comment>
<dbReference type="SUPFAM" id="SSF54928">
    <property type="entry name" value="RNA-binding domain, RBD"/>
    <property type="match status" value="3"/>
</dbReference>
<dbReference type="CDD" id="cd18578">
    <property type="entry name" value="ABC_6TM_Pgp_ABCB1_D2_like"/>
    <property type="match status" value="1"/>
</dbReference>
<evidence type="ECO:0000256" key="5">
    <source>
        <dbReference type="ARBA" id="ARBA00022737"/>
    </source>
</evidence>
<dbReference type="CDD" id="cd00590">
    <property type="entry name" value="RRM_SF"/>
    <property type="match status" value="1"/>
</dbReference>
<dbReference type="InterPro" id="IPR027417">
    <property type="entry name" value="P-loop_NTPase"/>
</dbReference>
<keyword evidence="5" id="KW-0677">Repeat</keyword>
<evidence type="ECO:0000256" key="1">
    <source>
        <dbReference type="ARBA" id="ARBA00004651"/>
    </source>
</evidence>
<feature type="compositionally biased region" description="Low complexity" evidence="13">
    <location>
        <begin position="956"/>
        <end position="966"/>
    </location>
</feature>
<feature type="domain" description="ABC transporter" evidence="16">
    <location>
        <begin position="995"/>
        <end position="1231"/>
    </location>
</feature>
<dbReference type="InterPro" id="IPR039421">
    <property type="entry name" value="Type_1_exporter"/>
</dbReference>
<dbReference type="Proteomes" id="UP000001058">
    <property type="component" value="Unassembled WGS sequence"/>
</dbReference>
<dbReference type="eggNOG" id="KOG4212">
    <property type="taxonomic scope" value="Eukaryota"/>
</dbReference>
<dbReference type="GO" id="GO:0003723">
    <property type="term" value="F:RNA binding"/>
    <property type="evidence" value="ECO:0007669"/>
    <property type="project" value="UniProtKB-UniRule"/>
</dbReference>
<dbReference type="Gene3D" id="1.20.1560.10">
    <property type="entry name" value="ABC transporter type 1, transmembrane domain"/>
    <property type="match status" value="2"/>
</dbReference>
<evidence type="ECO:0000256" key="10">
    <source>
        <dbReference type="ARBA" id="ARBA00023180"/>
    </source>
</evidence>
<dbReference type="FunCoup" id="D8TJM4">
    <property type="interactions" value="267"/>
</dbReference>
<dbReference type="RefSeq" id="XP_002946641.1">
    <property type="nucleotide sequence ID" value="XM_002946595.1"/>
</dbReference>
<dbReference type="Pfam" id="PF00664">
    <property type="entry name" value="ABC_membrane"/>
    <property type="match status" value="2"/>
</dbReference>
<evidence type="ECO:0000259" key="15">
    <source>
        <dbReference type="PROSITE" id="PS50102"/>
    </source>
</evidence>
<keyword evidence="9 14" id="KW-0472">Membrane</keyword>
<organism evidence="19">
    <name type="scientific">Volvox carteri f. nagariensis</name>
    <dbReference type="NCBI Taxonomy" id="3068"/>
    <lineage>
        <taxon>Eukaryota</taxon>
        <taxon>Viridiplantae</taxon>
        <taxon>Chlorophyta</taxon>
        <taxon>core chlorophytes</taxon>
        <taxon>Chlorophyceae</taxon>
        <taxon>CS clade</taxon>
        <taxon>Chlamydomonadales</taxon>
        <taxon>Volvocaceae</taxon>
        <taxon>Volvox</taxon>
    </lineage>
</organism>
<accession>D8TJM4</accession>
<dbReference type="Pfam" id="PF00076">
    <property type="entry name" value="RRM_1"/>
    <property type="match status" value="3"/>
</dbReference>
<evidence type="ECO:0000259" key="17">
    <source>
        <dbReference type="PROSITE" id="PS50929"/>
    </source>
</evidence>
<dbReference type="GeneID" id="9617466"/>
<comment type="similarity">
    <text evidence="2">Belongs to the ABC transporter superfamily. ABCB family. Multidrug resistance exporter (TC 3.A.1.201) subfamily.</text>
</comment>
<keyword evidence="4 14" id="KW-0812">Transmembrane</keyword>
<dbReference type="eggNOG" id="KOG0055">
    <property type="taxonomic scope" value="Eukaryota"/>
</dbReference>
<feature type="transmembrane region" description="Helical" evidence="14">
    <location>
        <begin position="1437"/>
        <end position="1457"/>
    </location>
</feature>
<evidence type="ECO:0000256" key="11">
    <source>
        <dbReference type="ARBA" id="ARBA00062948"/>
    </source>
</evidence>
<evidence type="ECO:0000256" key="12">
    <source>
        <dbReference type="PROSITE-ProRule" id="PRU00176"/>
    </source>
</evidence>
<dbReference type="FunFam" id="3.40.50.300:FF:000066">
    <property type="entry name" value="ABC transporter B family member 1"/>
    <property type="match status" value="1"/>
</dbReference>
<dbReference type="InterPro" id="IPR003954">
    <property type="entry name" value="RRM_euk-type"/>
</dbReference>
<feature type="transmembrane region" description="Helical" evidence="14">
    <location>
        <begin position="1652"/>
        <end position="1671"/>
    </location>
</feature>
<dbReference type="InterPro" id="IPR003593">
    <property type="entry name" value="AAA+_ATPase"/>
</dbReference>
<evidence type="ECO:0000256" key="8">
    <source>
        <dbReference type="ARBA" id="ARBA00022989"/>
    </source>
</evidence>
<keyword evidence="3" id="KW-0813">Transport</keyword>
<evidence type="ECO:0000256" key="7">
    <source>
        <dbReference type="ARBA" id="ARBA00022840"/>
    </source>
</evidence>
<dbReference type="STRING" id="3068.D8TJM4"/>
<evidence type="ECO:0000256" key="9">
    <source>
        <dbReference type="ARBA" id="ARBA00023136"/>
    </source>
</evidence>
<comment type="subunit">
    <text evidence="11">Interacts with 1-naphthylphthalamic acid (NPA).</text>
</comment>
<dbReference type="PROSITE" id="PS50102">
    <property type="entry name" value="RRM"/>
    <property type="match status" value="3"/>
</dbReference>
<dbReference type="SMART" id="SM00360">
    <property type="entry name" value="RRM"/>
    <property type="match status" value="3"/>
</dbReference>
<feature type="transmembrane region" description="Helical" evidence="14">
    <location>
        <begin position="856"/>
        <end position="882"/>
    </location>
</feature>
<keyword evidence="8 14" id="KW-1133">Transmembrane helix</keyword>
<evidence type="ECO:0000256" key="13">
    <source>
        <dbReference type="SAM" id="MobiDB-lite"/>
    </source>
</evidence>
<feature type="domain" description="ABC transporter" evidence="16">
    <location>
        <begin position="1722"/>
        <end position="1958"/>
    </location>
</feature>
<dbReference type="PROSITE" id="PS00211">
    <property type="entry name" value="ABC_TRANSPORTER_1"/>
    <property type="match status" value="2"/>
</dbReference>
<dbReference type="SMART" id="SM00361">
    <property type="entry name" value="RRM_1"/>
    <property type="match status" value="2"/>
</dbReference>
<feature type="domain" description="ABC transmembrane type-1" evidence="17">
    <location>
        <begin position="1398"/>
        <end position="1685"/>
    </location>
</feature>
<feature type="region of interest" description="Disordered" evidence="13">
    <location>
        <begin position="950"/>
        <end position="972"/>
    </location>
</feature>
<dbReference type="PROSITE" id="PS50893">
    <property type="entry name" value="ABC_TRANSPORTER_2"/>
    <property type="match status" value="2"/>
</dbReference>
<feature type="transmembrane region" description="Helical" evidence="14">
    <location>
        <begin position="778"/>
        <end position="796"/>
    </location>
</feature>
<dbReference type="EMBL" id="GL378324">
    <property type="protein sequence ID" value="EFJ52568.1"/>
    <property type="molecule type" value="Genomic_DNA"/>
</dbReference>
<feature type="transmembrane region" description="Helical" evidence="14">
    <location>
        <begin position="1624"/>
        <end position="1646"/>
    </location>
</feature>
<protein>
    <submittedName>
        <fullName evidence="18">Uncharacterized protein</fullName>
    </submittedName>
</protein>
<feature type="domain" description="ABC transmembrane type-1" evidence="17">
    <location>
        <begin position="644"/>
        <end position="911"/>
    </location>
</feature>
<dbReference type="GO" id="GO:0015421">
    <property type="term" value="F:ABC-type oligopeptide transporter activity"/>
    <property type="evidence" value="ECO:0007669"/>
    <property type="project" value="TreeGrafter"/>
</dbReference>
<evidence type="ECO:0000256" key="14">
    <source>
        <dbReference type="SAM" id="Phobius"/>
    </source>
</evidence>
<feature type="transmembrane region" description="Helical" evidence="14">
    <location>
        <begin position="753"/>
        <end position="772"/>
    </location>
</feature>
<dbReference type="Gene3D" id="3.40.50.300">
    <property type="entry name" value="P-loop containing nucleotide triphosphate hydrolases"/>
    <property type="match status" value="2"/>
</dbReference>
<dbReference type="GO" id="GO:0005886">
    <property type="term" value="C:plasma membrane"/>
    <property type="evidence" value="ECO:0007669"/>
    <property type="project" value="UniProtKB-SubCell"/>
</dbReference>
<evidence type="ECO:0000256" key="3">
    <source>
        <dbReference type="ARBA" id="ARBA00022448"/>
    </source>
</evidence>
<feature type="transmembrane region" description="Helical" evidence="14">
    <location>
        <begin position="1517"/>
        <end position="1538"/>
    </location>
</feature>
<feature type="region of interest" description="Disordered" evidence="13">
    <location>
        <begin position="1297"/>
        <end position="1375"/>
    </location>
</feature>
<keyword evidence="12" id="KW-0694">RNA-binding</keyword>
<dbReference type="GO" id="GO:0005524">
    <property type="term" value="F:ATP binding"/>
    <property type="evidence" value="ECO:0007669"/>
    <property type="project" value="UniProtKB-KW"/>
</dbReference>
<dbReference type="InterPro" id="IPR011527">
    <property type="entry name" value="ABC1_TM_dom"/>
</dbReference>
<dbReference type="CDD" id="cd03249">
    <property type="entry name" value="ABC_MTABC3_MDL1_MDL2"/>
    <property type="match status" value="2"/>
</dbReference>
<evidence type="ECO:0000313" key="19">
    <source>
        <dbReference type="Proteomes" id="UP000001058"/>
    </source>
</evidence>
<feature type="transmembrane region" description="Helical" evidence="14">
    <location>
        <begin position="680"/>
        <end position="700"/>
    </location>
</feature>
<feature type="transmembrane region" description="Helical" evidence="14">
    <location>
        <begin position="1394"/>
        <end position="1417"/>
    </location>
</feature>
<sequence length="1972" mass="204117">MATGMGDFGNMMRKRGRDDEGDGIKKVFVAGLPFNVDWQELKRYFRTAGTVVYAGVMKDKEKGTSKGCGVVEFETAEQAQNAIQLFNGTQMAGRTIYVRLDQDNAIGGMGDGPSAAKKLASGGMGAGMGAGMYGGVGMGGNDGSLYGSSQGGMMGAAGMAGMGAGGMGGMNQLAQFAGLQGAAASGGNGMGGVGMGAGSGGMSGGVGMGPGGGMSGGAGMGAGGGGMPGSGMGAGGMGSGGMGVGGMGSGGMGTGGMGAGGMGASGMNAGGMNAGGMGAGNMGAGGMGAGGMGAGGMAGMANVVKQAQQQQPSQPPQPPQQQPAGGIQGANSMASLLSMANAAAAGGGMGGMAALANMMGLAGMAGMGGMPGMGMGALGMGAMGGMAGLGGMDGPQWGAMGPMAGIPPMMGVPPMMGGLPPMMGPGPGPAGLPGRRLFVNNLSFETEWRALKDHFKQCGPVAYSKIIVDKETNKSKGCGIVEFENPRDAMMAMQKLDGSILDGRTIHVREDQQEGMPPPGMGPMGGMGPMMGGGGGRGGRGDRERRANADPELRKTCQIVVHGLPFSYEAPQLRDLVKGSGPILECEVKKDRITGRSKGWGTVLFQNAEAANAAIEKFNGHDLHGRVLSVKLDAHVHTADGWDICLMIIGAIGALGNDVFGAGVGTGAFMRTVSDLALKFLYLGIAAIVGSYLEAAVWMYTGNRQANRLRTRFLAAVLRQDVAFFDVQSTTGGLVQGLNEDSIDVQNGISEKLGAFLHHSSTFLTGFAIAFVRGWEMALVMIGCMPFLAIVGGLLAKGTAIANSASSRAYAEASAIAQQSISQIRTVAAYNREEAAMVQYDKALEGTRKMALRQGWLSGASLGCVQFVMYGTYAVGLFFGAYRVAAGAYTGGKVLQVLIATLMGGFSLGQVHETLTVYLCAAPNLAYFAKGRAAGGRMFRVIDRVPAIGDDPQPAPATASQQPHSARASGSKAGANGATVAAAVGSPPDTVRGEIQLSNVDFAYPSRPDVLIFRDFSLHVPAGKTVALVGSSGSGKSTVVQLIERFYDPLAGTVTLDGIDLRSLPVRWLRNQVGLVSQEPTLFATTIFENIAIGLPGASAEQVEAAARAANAHSFIHNLPQGYETQVGERGVQLSGGQKQRIAIARAILKGPKVMLLDEATSALDTRSEALVQAALDRLVVGRTTVVVAHRLSTIRGADAIAVVQGGRVVELGTHEKLLQNETGAYSILVKLQMQAAPPPDEGPLEEGAPEDEDIDQEGAGKLVSPLPALLTSTANGTALNPAAAAVADGDEVKAFATSQSSRPGSLEMTKGTAPHHGVPIPNSIPSNGPNSSLDKAVAGGSPAAGSALGARSGSGKDVVDAGGKVTDKDKKDKKEEPYKVPLKRLLGYAHGRYWSAFWGCVASAAGGAQHPAFAFILASMIDIFYTTTPAELKKKASFYCWMFFVIACGAFLSLLVQQIAFSRVAQVVSNRVRVELFGAIIRQEVGWFDDPAHSSGKLTANLATDAAQVRGAVGDVFGVGFQNLSTLVLGYLVAFAYDWRMALLITGVFPFITLSMLIHLKFHTGFSSDADKLYAGANQMVTEAFSSIRVIHAYNLQDFVSGSYGKMIEQANRMLVRQSNVSGISFAYSNFIMFGMYSIIIYFMGHEIKNGWVNFADTLKAFLAILLAAMGMAQVSMSFPDLGNAKAAVQRIFPIIDRKPAIDSSEAGGARPDPAGLRGEIEFKDVRFAYPARPSVIIFHHFNLTVAAGRVTALVGESGSGKSTVVGLIERFYDPLAGAVTLDGIDLRSYNLRFLRAQVGLVSQEPLLFNGTVQDNIRIGKADATMEELVAAAEAANALAFVEALPEKFNTRVGEGGIQLSGGQKQRIAIARAVIKNPKVMLLDEATSALDARSEAVVQAALDRIMCGRTSIVIAHRLSTIRNANTIAVVYRGMVLEKGTHEELMAVPNGSYARLVAAQSREPERGGKSAK</sequence>
<reference evidence="18 19" key="1">
    <citation type="journal article" date="2010" name="Science">
        <title>Genomic analysis of organismal complexity in the multicellular green alga Volvox carteri.</title>
        <authorList>
            <person name="Prochnik S.E."/>
            <person name="Umen J."/>
            <person name="Nedelcu A.M."/>
            <person name="Hallmann A."/>
            <person name="Miller S.M."/>
            <person name="Nishii I."/>
            <person name="Ferris P."/>
            <person name="Kuo A."/>
            <person name="Mitros T."/>
            <person name="Fritz-Laylin L.K."/>
            <person name="Hellsten U."/>
            <person name="Chapman J."/>
            <person name="Simakov O."/>
            <person name="Rensing S.A."/>
            <person name="Terry A."/>
            <person name="Pangilinan J."/>
            <person name="Kapitonov V."/>
            <person name="Jurka J."/>
            <person name="Salamov A."/>
            <person name="Shapiro H."/>
            <person name="Schmutz J."/>
            <person name="Grimwood J."/>
            <person name="Lindquist E."/>
            <person name="Lucas S."/>
            <person name="Grigoriev I.V."/>
            <person name="Schmitt R."/>
            <person name="Kirk D."/>
            <person name="Rokhsar D.S."/>
        </authorList>
    </citation>
    <scope>NUCLEOTIDE SEQUENCE [LARGE SCALE GENOMIC DNA]</scope>
    <source>
        <strain evidence="19">f. Nagariensis / Eve</strain>
    </source>
</reference>
<evidence type="ECO:0000256" key="6">
    <source>
        <dbReference type="ARBA" id="ARBA00022741"/>
    </source>
</evidence>
<dbReference type="SUPFAM" id="SSF90123">
    <property type="entry name" value="ABC transporter transmembrane region"/>
    <property type="match status" value="2"/>
</dbReference>
<feature type="transmembrane region" description="Helical" evidence="14">
    <location>
        <begin position="1544"/>
        <end position="1563"/>
    </location>
</feature>
<dbReference type="FunFam" id="3.40.50.300:FF:000205">
    <property type="entry name" value="ABC transporter B family member 4"/>
    <property type="match status" value="1"/>
</dbReference>
<feature type="region of interest" description="Disordered" evidence="13">
    <location>
        <begin position="305"/>
        <end position="328"/>
    </location>
</feature>
<dbReference type="InterPro" id="IPR012677">
    <property type="entry name" value="Nucleotide-bd_a/b_plait_sf"/>
</dbReference>
<feature type="compositionally biased region" description="Basic and acidic residues" evidence="13">
    <location>
        <begin position="1366"/>
        <end position="1375"/>
    </location>
</feature>
<dbReference type="Pfam" id="PF00005">
    <property type="entry name" value="ABC_tran"/>
    <property type="match status" value="2"/>
</dbReference>
<dbReference type="InParanoid" id="D8TJM4"/>
<keyword evidence="6" id="KW-0547">Nucleotide-binding</keyword>
<dbReference type="FunFam" id="1.20.1560.10:FF:000295">
    <property type="entry name" value="MDR-like ABC transporter"/>
    <property type="match status" value="1"/>
</dbReference>
<name>D8TJM4_VOLCA</name>
<dbReference type="Gene3D" id="3.30.70.330">
    <property type="match status" value="3"/>
</dbReference>
<feature type="domain" description="RRM" evidence="15">
    <location>
        <begin position="25"/>
        <end position="103"/>
    </location>
</feature>
<dbReference type="GO" id="GO:0090374">
    <property type="term" value="P:oligopeptide export from mitochondrion"/>
    <property type="evidence" value="ECO:0007669"/>
    <property type="project" value="TreeGrafter"/>
</dbReference>
<dbReference type="InterPro" id="IPR003439">
    <property type="entry name" value="ABC_transporter-like_ATP-bd"/>
</dbReference>
<dbReference type="PROSITE" id="PS50929">
    <property type="entry name" value="ABC_TM1F"/>
    <property type="match status" value="2"/>
</dbReference>
<evidence type="ECO:0000256" key="2">
    <source>
        <dbReference type="ARBA" id="ARBA00007577"/>
    </source>
</evidence>
<evidence type="ECO:0000313" key="18">
    <source>
        <dbReference type="EMBL" id="EFJ52568.1"/>
    </source>
</evidence>
<keyword evidence="10" id="KW-0325">Glycoprotein</keyword>
<feature type="domain" description="RRM" evidence="15">
    <location>
        <begin position="557"/>
        <end position="635"/>
    </location>
</feature>
<dbReference type="eggNOG" id="KOG0118">
    <property type="taxonomic scope" value="Eukaryota"/>
</dbReference>
<dbReference type="CDD" id="cd18577">
    <property type="entry name" value="ABC_6TM_Pgp_ABCB1_D1_like"/>
    <property type="match status" value="1"/>
</dbReference>
<keyword evidence="19" id="KW-1185">Reference proteome</keyword>
<keyword evidence="7" id="KW-0067">ATP-binding</keyword>
<dbReference type="KEGG" id="vcn:VOLCADRAFT_103054"/>